<evidence type="ECO:0000313" key="2">
    <source>
        <dbReference type="Proteomes" id="UP001154282"/>
    </source>
</evidence>
<protein>
    <submittedName>
        <fullName evidence="1">Uncharacterized protein</fullName>
    </submittedName>
</protein>
<name>A0AAV0KUK3_9ROSI</name>
<sequence length="164" mass="17812">QTVRNKKYFTSRNLCTAQPFAAAAGLQCSSSGIPRRATITLQSGCVGGCVIMMEHQSTVFNLGSLMDSIVAGLNKLKHVELSGGPTWKPEINHPKGECPRTEEYLGSTAAGRRCCGNCVAVENKVRFLLCTLTTHGTSLADTGNFPDNDDDDFDFFDDMVDRSR</sequence>
<gene>
    <name evidence="1" type="ORF">LITE_LOCUS20394</name>
</gene>
<organism evidence="1 2">
    <name type="scientific">Linum tenue</name>
    <dbReference type="NCBI Taxonomy" id="586396"/>
    <lineage>
        <taxon>Eukaryota</taxon>
        <taxon>Viridiplantae</taxon>
        <taxon>Streptophyta</taxon>
        <taxon>Embryophyta</taxon>
        <taxon>Tracheophyta</taxon>
        <taxon>Spermatophyta</taxon>
        <taxon>Magnoliopsida</taxon>
        <taxon>eudicotyledons</taxon>
        <taxon>Gunneridae</taxon>
        <taxon>Pentapetalae</taxon>
        <taxon>rosids</taxon>
        <taxon>fabids</taxon>
        <taxon>Malpighiales</taxon>
        <taxon>Linaceae</taxon>
        <taxon>Linum</taxon>
    </lineage>
</organism>
<dbReference type="EMBL" id="CAMGYJ010000005">
    <property type="protein sequence ID" value="CAI0425433.1"/>
    <property type="molecule type" value="Genomic_DNA"/>
</dbReference>
<dbReference type="Proteomes" id="UP001154282">
    <property type="component" value="Unassembled WGS sequence"/>
</dbReference>
<feature type="non-terminal residue" evidence="1">
    <location>
        <position position="1"/>
    </location>
</feature>
<dbReference type="AlphaFoldDB" id="A0AAV0KUK3"/>
<evidence type="ECO:0000313" key="1">
    <source>
        <dbReference type="EMBL" id="CAI0425433.1"/>
    </source>
</evidence>
<keyword evidence="2" id="KW-1185">Reference proteome</keyword>
<accession>A0AAV0KUK3</accession>
<comment type="caution">
    <text evidence="1">The sequence shown here is derived from an EMBL/GenBank/DDBJ whole genome shotgun (WGS) entry which is preliminary data.</text>
</comment>
<proteinExistence type="predicted"/>
<reference evidence="1" key="1">
    <citation type="submission" date="2022-08" db="EMBL/GenBank/DDBJ databases">
        <authorList>
            <person name="Gutierrez-Valencia J."/>
        </authorList>
    </citation>
    <scope>NUCLEOTIDE SEQUENCE</scope>
</reference>